<dbReference type="Proteomes" id="UP000245362">
    <property type="component" value="Unassembled WGS sequence"/>
</dbReference>
<reference evidence="1 2" key="1">
    <citation type="submission" date="2018-05" db="EMBL/GenBank/DDBJ databases">
        <title>Vibrio limimaris sp. nov., isolated from marine sediment.</title>
        <authorList>
            <person name="Li C.-M."/>
        </authorList>
    </citation>
    <scope>NUCLEOTIDE SEQUENCE [LARGE SCALE GENOMIC DNA]</scope>
    <source>
        <strain evidence="1 2">E4404</strain>
    </source>
</reference>
<evidence type="ECO:0000313" key="2">
    <source>
        <dbReference type="Proteomes" id="UP000245362"/>
    </source>
</evidence>
<sequence length="180" mass="20763">MKIKHYFIIVLTALCLFGIERCLASEREYAIKSGFLFNFARYSHGHWYSDHPKQSYVICGFSPEFVDAAKKTLSEQELFGKKVIVRLVKAKEEELTGCNTLFVSRNDVIEWAHILESKQISNTMLVGEFDPFIESGGHIRFYVISGKVRFEIDPEGLKKAGIEMSSKVLRMGRIYKRVRK</sequence>
<comment type="caution">
    <text evidence="1">The sequence shown here is derived from an EMBL/GenBank/DDBJ whole genome shotgun (WGS) entry which is preliminary data.</text>
</comment>
<protein>
    <submittedName>
        <fullName evidence="1">DUF4154 domain-containing protein</fullName>
    </submittedName>
</protein>
<accession>A0A2U3B634</accession>
<dbReference type="Pfam" id="PF13689">
    <property type="entry name" value="DUF4154"/>
    <property type="match status" value="1"/>
</dbReference>
<dbReference type="AlphaFoldDB" id="A0A2U3B634"/>
<dbReference type="OrthoDB" id="277577at2"/>
<organism evidence="1 2">
    <name type="scientific">Vibrio albus</name>
    <dbReference type="NCBI Taxonomy" id="2200953"/>
    <lineage>
        <taxon>Bacteria</taxon>
        <taxon>Pseudomonadati</taxon>
        <taxon>Pseudomonadota</taxon>
        <taxon>Gammaproteobacteria</taxon>
        <taxon>Vibrionales</taxon>
        <taxon>Vibrionaceae</taxon>
        <taxon>Vibrio</taxon>
    </lineage>
</organism>
<dbReference type="RefSeq" id="WP_109320708.1">
    <property type="nucleotide sequence ID" value="NZ_QFWT01000010.1"/>
</dbReference>
<gene>
    <name evidence="1" type="ORF">DI392_16010</name>
</gene>
<name>A0A2U3B634_9VIBR</name>
<keyword evidence="2" id="KW-1185">Reference proteome</keyword>
<evidence type="ECO:0000313" key="1">
    <source>
        <dbReference type="EMBL" id="PWI32184.1"/>
    </source>
</evidence>
<dbReference type="EMBL" id="QFWT01000010">
    <property type="protein sequence ID" value="PWI32184.1"/>
    <property type="molecule type" value="Genomic_DNA"/>
</dbReference>
<dbReference type="InterPro" id="IPR025293">
    <property type="entry name" value="YfiR/HmsC-like"/>
</dbReference>
<proteinExistence type="predicted"/>